<proteinExistence type="predicted"/>
<evidence type="ECO:0000313" key="1">
    <source>
        <dbReference type="EMBL" id="KKL07484.1"/>
    </source>
</evidence>
<reference evidence="1" key="1">
    <citation type="journal article" date="2015" name="Nature">
        <title>Complex archaea that bridge the gap between prokaryotes and eukaryotes.</title>
        <authorList>
            <person name="Spang A."/>
            <person name="Saw J.H."/>
            <person name="Jorgensen S.L."/>
            <person name="Zaremba-Niedzwiedzka K."/>
            <person name="Martijn J."/>
            <person name="Lind A.E."/>
            <person name="van Eijk R."/>
            <person name="Schleper C."/>
            <person name="Guy L."/>
            <person name="Ettema T.J."/>
        </authorList>
    </citation>
    <scope>NUCLEOTIDE SEQUENCE</scope>
</reference>
<sequence length="53" mass="6193">MKLLDDEHAEVIKHLKNIKDIFDEMDELGLGGPDFAVFYLTLRLIPMIEETFK</sequence>
<organism evidence="1">
    <name type="scientific">marine sediment metagenome</name>
    <dbReference type="NCBI Taxonomy" id="412755"/>
    <lineage>
        <taxon>unclassified sequences</taxon>
        <taxon>metagenomes</taxon>
        <taxon>ecological metagenomes</taxon>
    </lineage>
</organism>
<gene>
    <name evidence="1" type="ORF">LCGC14_2585520</name>
</gene>
<name>A0A0F9AD23_9ZZZZ</name>
<accession>A0A0F9AD23</accession>
<dbReference type="EMBL" id="LAZR01043273">
    <property type="protein sequence ID" value="KKL07484.1"/>
    <property type="molecule type" value="Genomic_DNA"/>
</dbReference>
<dbReference type="AlphaFoldDB" id="A0A0F9AD23"/>
<protein>
    <submittedName>
        <fullName evidence="1">Uncharacterized protein</fullName>
    </submittedName>
</protein>
<comment type="caution">
    <text evidence="1">The sequence shown here is derived from an EMBL/GenBank/DDBJ whole genome shotgun (WGS) entry which is preliminary data.</text>
</comment>